<dbReference type="Proteomes" id="UP000593561">
    <property type="component" value="Unassembled WGS sequence"/>
</dbReference>
<proteinExistence type="predicted"/>
<protein>
    <submittedName>
        <fullName evidence="1">Uncharacterized protein</fullName>
    </submittedName>
</protein>
<evidence type="ECO:0000313" key="2">
    <source>
        <dbReference type="Proteomes" id="UP000593561"/>
    </source>
</evidence>
<gene>
    <name evidence="1" type="ORF">Godav_025188</name>
</gene>
<dbReference type="EMBL" id="JABFAC010249950">
    <property type="protein sequence ID" value="MBA0638109.1"/>
    <property type="molecule type" value="Genomic_DNA"/>
</dbReference>
<comment type="caution">
    <text evidence="1">The sequence shown here is derived from an EMBL/GenBank/DDBJ whole genome shotgun (WGS) entry which is preliminary data.</text>
</comment>
<name>A0A7J8TIU4_GOSDV</name>
<keyword evidence="2" id="KW-1185">Reference proteome</keyword>
<sequence length="52" mass="6212">MRSSYLHGFIVTFGKLIGFRIRFFLKIICHQKEIVATPRRDDISEEKWMAIL</sequence>
<organism evidence="1 2">
    <name type="scientific">Gossypium davidsonii</name>
    <name type="common">Davidson's cotton</name>
    <name type="synonym">Gossypium klotzschianum subsp. davidsonii</name>
    <dbReference type="NCBI Taxonomy" id="34287"/>
    <lineage>
        <taxon>Eukaryota</taxon>
        <taxon>Viridiplantae</taxon>
        <taxon>Streptophyta</taxon>
        <taxon>Embryophyta</taxon>
        <taxon>Tracheophyta</taxon>
        <taxon>Spermatophyta</taxon>
        <taxon>Magnoliopsida</taxon>
        <taxon>eudicotyledons</taxon>
        <taxon>Gunneridae</taxon>
        <taxon>Pentapetalae</taxon>
        <taxon>rosids</taxon>
        <taxon>malvids</taxon>
        <taxon>Malvales</taxon>
        <taxon>Malvaceae</taxon>
        <taxon>Malvoideae</taxon>
        <taxon>Gossypium</taxon>
    </lineage>
</organism>
<dbReference type="AlphaFoldDB" id="A0A7J8TIU4"/>
<evidence type="ECO:0000313" key="1">
    <source>
        <dbReference type="EMBL" id="MBA0638109.1"/>
    </source>
</evidence>
<accession>A0A7J8TIU4</accession>
<reference evidence="1 2" key="1">
    <citation type="journal article" date="2019" name="Genome Biol. Evol.">
        <title>Insights into the evolution of the New World diploid cottons (Gossypium, subgenus Houzingenia) based on genome sequencing.</title>
        <authorList>
            <person name="Grover C.E."/>
            <person name="Arick M.A. 2nd"/>
            <person name="Thrash A."/>
            <person name="Conover J.L."/>
            <person name="Sanders W.S."/>
            <person name="Peterson D.G."/>
            <person name="Frelichowski J.E."/>
            <person name="Scheffler J.A."/>
            <person name="Scheffler B.E."/>
            <person name="Wendel J.F."/>
        </authorList>
    </citation>
    <scope>NUCLEOTIDE SEQUENCE [LARGE SCALE GENOMIC DNA]</scope>
    <source>
        <strain evidence="1">27</strain>
        <tissue evidence="1">Leaf</tissue>
    </source>
</reference>